<keyword evidence="5" id="KW-0044">Antibiotic</keyword>
<evidence type="ECO:0000256" key="3">
    <source>
        <dbReference type="ARBA" id="ARBA00022784"/>
    </source>
</evidence>
<protein>
    <submittedName>
        <fullName evidence="7">Type A2 lantipeptide</fullName>
    </submittedName>
</protein>
<dbReference type="EMBL" id="CP072384">
    <property type="protein sequence ID" value="QUC08434.1"/>
    <property type="molecule type" value="Genomic_DNA"/>
</dbReference>
<comment type="similarity">
    <text evidence="1">Belongs to the type A lantibiotic family.</text>
</comment>
<name>A0ABX7Y6D6_9ACTN</name>
<evidence type="ECO:0000313" key="8">
    <source>
        <dbReference type="Proteomes" id="UP000678513"/>
    </source>
</evidence>
<keyword evidence="6" id="KW-0078">Bacteriocin</keyword>
<dbReference type="Proteomes" id="UP000678513">
    <property type="component" value="Chromosome"/>
</dbReference>
<dbReference type="Pfam" id="PF04604">
    <property type="entry name" value="L_biotic_typeA"/>
    <property type="match status" value="1"/>
</dbReference>
<accession>A0ABX7Y6D6</accession>
<evidence type="ECO:0000256" key="6">
    <source>
        <dbReference type="ARBA" id="ARBA00023048"/>
    </source>
</evidence>
<evidence type="ECO:0000256" key="4">
    <source>
        <dbReference type="ARBA" id="ARBA00022789"/>
    </source>
</evidence>
<evidence type="ECO:0000256" key="1">
    <source>
        <dbReference type="ARBA" id="ARBA00009379"/>
    </source>
</evidence>
<dbReference type="NCBIfam" id="NF040664">
    <property type="entry name" value="HEC_x9_TCC_lant"/>
    <property type="match status" value="1"/>
</dbReference>
<gene>
    <name evidence="7" type="ORF">J5A65_01395</name>
</gene>
<keyword evidence="4" id="KW-0425">Lantibiotic</keyword>
<reference evidence="7 8" key="1">
    <citation type="submission" date="2021-03" db="EMBL/GenBank/DDBJ databases">
        <title>Human Oral Microbial Genomes.</title>
        <authorList>
            <person name="Johnston C.D."/>
            <person name="Chen T."/>
            <person name="Dewhirst F.E."/>
        </authorList>
    </citation>
    <scope>NUCLEOTIDE SEQUENCE [LARGE SCALE GENOMIC DNA]</scope>
    <source>
        <strain evidence="7 8">DSMZ 100122</strain>
    </source>
</reference>
<evidence type="ECO:0000313" key="7">
    <source>
        <dbReference type="EMBL" id="QUC08434.1"/>
    </source>
</evidence>
<proteinExistence type="inferred from homology"/>
<evidence type="ECO:0000256" key="2">
    <source>
        <dbReference type="ARBA" id="ARBA00022529"/>
    </source>
</evidence>
<keyword evidence="3" id="KW-0883">Thioether bond</keyword>
<dbReference type="RefSeq" id="WP_212324339.1">
    <property type="nucleotide sequence ID" value="NZ_AP024463.1"/>
</dbReference>
<keyword evidence="2" id="KW-0929">Antimicrobial</keyword>
<evidence type="ECO:0000256" key="5">
    <source>
        <dbReference type="ARBA" id="ARBA00023022"/>
    </source>
</evidence>
<keyword evidence="8" id="KW-1185">Reference proteome</keyword>
<organism evidence="7 8">
    <name type="scientific">Arachnia rubra</name>
    <dbReference type="NCBI Taxonomy" id="1547448"/>
    <lineage>
        <taxon>Bacteria</taxon>
        <taxon>Bacillati</taxon>
        <taxon>Actinomycetota</taxon>
        <taxon>Actinomycetes</taxon>
        <taxon>Propionibacteriales</taxon>
        <taxon>Propionibacteriaceae</taxon>
        <taxon>Arachnia</taxon>
    </lineage>
</organism>
<sequence>MEKKYNDEIIDNLAEMTDTEIEELLGAGRGVVPTVTHECHMNSWQWFFGCC</sequence>
<dbReference type="InterPro" id="IPR007682">
    <property type="entry name" value="Lantibiotic_typ-A_Lactobact"/>
</dbReference>